<dbReference type="InterPro" id="IPR006840">
    <property type="entry name" value="ChaC"/>
</dbReference>
<dbReference type="PANTHER" id="PTHR12192:SF2">
    <property type="entry name" value="GLUTATHIONE-SPECIFIC GAMMA-GLUTAMYLCYCLOTRANSFERASE 2"/>
    <property type="match status" value="1"/>
</dbReference>
<name>A0A366E6D4_9HYPH</name>
<protein>
    <recommendedName>
        <fullName evidence="1">glutathione-specific gamma-glutamylcyclotransferase</fullName>
        <ecNumber evidence="1">4.3.2.7</ecNumber>
    </recommendedName>
</protein>
<dbReference type="InterPro" id="IPR013024">
    <property type="entry name" value="GGCT-like"/>
</dbReference>
<dbReference type="CDD" id="cd06661">
    <property type="entry name" value="GGCT_like"/>
    <property type="match status" value="1"/>
</dbReference>
<evidence type="ECO:0000256" key="2">
    <source>
        <dbReference type="ARBA" id="ARBA00023239"/>
    </source>
</evidence>
<dbReference type="Pfam" id="PF04752">
    <property type="entry name" value="ChaC"/>
    <property type="match status" value="1"/>
</dbReference>
<dbReference type="GO" id="GO:0005737">
    <property type="term" value="C:cytoplasm"/>
    <property type="evidence" value="ECO:0007669"/>
    <property type="project" value="TreeGrafter"/>
</dbReference>
<keyword evidence="4" id="KW-1185">Reference proteome</keyword>
<organism evidence="3 4">
    <name type="scientific">Pseudochrobactrum asaccharolyticum</name>
    <dbReference type="NCBI Taxonomy" id="354351"/>
    <lineage>
        <taxon>Bacteria</taxon>
        <taxon>Pseudomonadati</taxon>
        <taxon>Pseudomonadota</taxon>
        <taxon>Alphaproteobacteria</taxon>
        <taxon>Hyphomicrobiales</taxon>
        <taxon>Brucellaceae</taxon>
        <taxon>Pseudochrobactrum</taxon>
    </lineage>
</organism>
<evidence type="ECO:0000256" key="1">
    <source>
        <dbReference type="ARBA" id="ARBA00012344"/>
    </source>
</evidence>
<dbReference type="Gene3D" id="3.10.490.10">
    <property type="entry name" value="Gamma-glutamyl cyclotransferase-like"/>
    <property type="match status" value="1"/>
</dbReference>
<dbReference type="GO" id="GO:0061928">
    <property type="term" value="F:glutathione specific gamma-glutamylcyclotransferase activity"/>
    <property type="evidence" value="ECO:0007669"/>
    <property type="project" value="UniProtKB-EC"/>
</dbReference>
<keyword evidence="2" id="KW-0456">Lyase</keyword>
<dbReference type="SUPFAM" id="SSF110857">
    <property type="entry name" value="Gamma-glutamyl cyclotransferase-like"/>
    <property type="match status" value="1"/>
</dbReference>
<comment type="caution">
    <text evidence="3">The sequence shown here is derived from an EMBL/GenBank/DDBJ whole genome shotgun (WGS) entry which is preliminary data.</text>
</comment>
<reference evidence="3 4" key="1">
    <citation type="submission" date="2018-06" db="EMBL/GenBank/DDBJ databases">
        <title>Genomic Encyclopedia of Type Strains, Phase IV (KMG-IV): sequencing the most valuable type-strain genomes for metagenomic binning, comparative biology and taxonomic classification.</title>
        <authorList>
            <person name="Goeker M."/>
        </authorList>
    </citation>
    <scope>NUCLEOTIDE SEQUENCE [LARGE SCALE GENOMIC DNA]</scope>
    <source>
        <strain evidence="3 4">DSM 25619</strain>
    </source>
</reference>
<evidence type="ECO:0000313" key="4">
    <source>
        <dbReference type="Proteomes" id="UP000252893"/>
    </source>
</evidence>
<dbReference type="GO" id="GO:0006751">
    <property type="term" value="P:glutathione catabolic process"/>
    <property type="evidence" value="ECO:0007669"/>
    <property type="project" value="InterPro"/>
</dbReference>
<dbReference type="EC" id="4.3.2.7" evidence="1"/>
<proteinExistence type="predicted"/>
<dbReference type="AlphaFoldDB" id="A0A366E6D4"/>
<sequence>MTLEQRFQADTVLQNTMADSSTDLWVFGYGSLMWRPGFDSAENLPALLHGFSRSLCIYSHVYRGTPEAPGLVLGLNSGGFCHGQAFRVAAGHKAPVLDYLREREQVSGVYVEKYLPVELADGRRIEALVYVADPLHVQYAGGLSAQAMASVVGQAKGQAGPNCDYVINTVQHLQMMDIRDELLEAVLELL</sequence>
<gene>
    <name evidence="3" type="ORF">DFR47_102721</name>
</gene>
<dbReference type="InterPro" id="IPR036568">
    <property type="entry name" value="GGCT-like_sf"/>
</dbReference>
<dbReference type="EMBL" id="QNRH01000002">
    <property type="protein sequence ID" value="RBO97930.1"/>
    <property type="molecule type" value="Genomic_DNA"/>
</dbReference>
<dbReference type="PANTHER" id="PTHR12192">
    <property type="entry name" value="CATION TRANSPORT PROTEIN CHAC-RELATED"/>
    <property type="match status" value="1"/>
</dbReference>
<dbReference type="Proteomes" id="UP000252893">
    <property type="component" value="Unassembled WGS sequence"/>
</dbReference>
<accession>A0A366E6D4</accession>
<evidence type="ECO:0000313" key="3">
    <source>
        <dbReference type="EMBL" id="RBO97930.1"/>
    </source>
</evidence>